<feature type="domain" description="DUF4817" evidence="1">
    <location>
        <begin position="31"/>
        <end position="79"/>
    </location>
</feature>
<dbReference type="Proteomes" id="UP000499080">
    <property type="component" value="Unassembled WGS sequence"/>
</dbReference>
<dbReference type="InterPro" id="IPR032135">
    <property type="entry name" value="DUF4817"/>
</dbReference>
<accession>A0A4Y2HZJ2</accession>
<name>A0A4Y2HZJ2_ARAVE</name>
<sequence>MEHHICSSETNYYKKIVCALKLRVTAKFGINEYCEMLLIYGGCGSKAKSAARLYSELFPEGSHPTRKTILKVVKRLRETVCVTNRPRVRRPYNVGRKVKPEDVLAYALAHPQSSTEIISENCGL</sequence>
<proteinExistence type="predicted"/>
<dbReference type="AlphaFoldDB" id="A0A4Y2HZJ2"/>
<reference evidence="2 3" key="1">
    <citation type="journal article" date="2019" name="Sci. Rep.">
        <title>Orb-weaving spider Araneus ventricosus genome elucidates the spidroin gene catalogue.</title>
        <authorList>
            <person name="Kono N."/>
            <person name="Nakamura H."/>
            <person name="Ohtoshi R."/>
            <person name="Moran D.A.P."/>
            <person name="Shinohara A."/>
            <person name="Yoshida Y."/>
            <person name="Fujiwara M."/>
            <person name="Mori M."/>
            <person name="Tomita M."/>
            <person name="Arakawa K."/>
        </authorList>
    </citation>
    <scope>NUCLEOTIDE SEQUENCE [LARGE SCALE GENOMIC DNA]</scope>
</reference>
<dbReference type="Pfam" id="PF16087">
    <property type="entry name" value="DUF4817"/>
    <property type="match status" value="1"/>
</dbReference>
<protein>
    <recommendedName>
        <fullName evidence="1">DUF4817 domain-containing protein</fullName>
    </recommendedName>
</protein>
<evidence type="ECO:0000259" key="1">
    <source>
        <dbReference type="Pfam" id="PF16087"/>
    </source>
</evidence>
<evidence type="ECO:0000313" key="2">
    <source>
        <dbReference type="EMBL" id="GBM70356.1"/>
    </source>
</evidence>
<comment type="caution">
    <text evidence="2">The sequence shown here is derived from an EMBL/GenBank/DDBJ whole genome shotgun (WGS) entry which is preliminary data.</text>
</comment>
<keyword evidence="3" id="KW-1185">Reference proteome</keyword>
<organism evidence="2 3">
    <name type="scientific">Araneus ventricosus</name>
    <name type="common">Orbweaver spider</name>
    <name type="synonym">Epeira ventricosa</name>
    <dbReference type="NCBI Taxonomy" id="182803"/>
    <lineage>
        <taxon>Eukaryota</taxon>
        <taxon>Metazoa</taxon>
        <taxon>Ecdysozoa</taxon>
        <taxon>Arthropoda</taxon>
        <taxon>Chelicerata</taxon>
        <taxon>Arachnida</taxon>
        <taxon>Araneae</taxon>
        <taxon>Araneomorphae</taxon>
        <taxon>Entelegynae</taxon>
        <taxon>Araneoidea</taxon>
        <taxon>Araneidae</taxon>
        <taxon>Araneus</taxon>
    </lineage>
</organism>
<dbReference type="EMBL" id="BGPR01002247">
    <property type="protein sequence ID" value="GBM70356.1"/>
    <property type="molecule type" value="Genomic_DNA"/>
</dbReference>
<evidence type="ECO:0000313" key="3">
    <source>
        <dbReference type="Proteomes" id="UP000499080"/>
    </source>
</evidence>
<gene>
    <name evidence="2" type="ORF">AVEN_151491_1</name>
</gene>